<evidence type="ECO:0000259" key="2">
    <source>
        <dbReference type="Pfam" id="PF13592"/>
    </source>
</evidence>
<reference evidence="3" key="2">
    <citation type="submission" date="2022-09" db="EMBL/GenBank/DDBJ databases">
        <title>Biosynthetic gene clusters of Dactylosporangioum fulvum.</title>
        <authorList>
            <person name="Caradec T."/>
        </authorList>
    </citation>
    <scope>NUCLEOTIDE SEQUENCE</scope>
    <source>
        <strain evidence="3">NRRL B-16292</strain>
    </source>
</reference>
<sequence>MRYADGGGLTQAGRRRREQMRQQAADLFTAGVSAIEVAAQLEVSTKSAYAWRRAWKAGGSEALQSKGTSGARSKLSDDQMRRLQQRLEAGPAASGYVEDQRWTLPRVVKLIATICHVQYSIKGASLLLLHRMGWTPQMPSHRAVERRRGGDHLVVKTQVASGKGSRAGWARGSASPTRRGKR</sequence>
<feature type="domain" description="Winged helix-turn helix" evidence="2">
    <location>
        <begin position="98"/>
        <end position="147"/>
    </location>
</feature>
<organism evidence="3 4">
    <name type="scientific">Dactylosporangium fulvum</name>
    <dbReference type="NCBI Taxonomy" id="53359"/>
    <lineage>
        <taxon>Bacteria</taxon>
        <taxon>Bacillati</taxon>
        <taxon>Actinomycetota</taxon>
        <taxon>Actinomycetes</taxon>
        <taxon>Micromonosporales</taxon>
        <taxon>Micromonosporaceae</taxon>
        <taxon>Dactylosporangium</taxon>
    </lineage>
</organism>
<feature type="region of interest" description="Disordered" evidence="1">
    <location>
        <begin position="160"/>
        <end position="182"/>
    </location>
</feature>
<proteinExistence type="predicted"/>
<accession>A0ABY5VUJ1</accession>
<evidence type="ECO:0000313" key="3">
    <source>
        <dbReference type="EMBL" id="UWP80489.1"/>
    </source>
</evidence>
<gene>
    <name evidence="3" type="ORF">Dfulv_35760</name>
</gene>
<name>A0ABY5VUJ1_9ACTN</name>
<dbReference type="SUPFAM" id="SSF46689">
    <property type="entry name" value="Homeodomain-like"/>
    <property type="match status" value="1"/>
</dbReference>
<keyword evidence="4" id="KW-1185">Reference proteome</keyword>
<dbReference type="Pfam" id="PF13384">
    <property type="entry name" value="HTH_23"/>
    <property type="match status" value="1"/>
</dbReference>
<dbReference type="RefSeq" id="WP_259858249.1">
    <property type="nucleotide sequence ID" value="NZ_BAAAST010000077.1"/>
</dbReference>
<evidence type="ECO:0000256" key="1">
    <source>
        <dbReference type="SAM" id="MobiDB-lite"/>
    </source>
</evidence>
<evidence type="ECO:0000313" key="4">
    <source>
        <dbReference type="Proteomes" id="UP001059617"/>
    </source>
</evidence>
<dbReference type="EMBL" id="CP073720">
    <property type="protein sequence ID" value="UWP80489.1"/>
    <property type="molecule type" value="Genomic_DNA"/>
</dbReference>
<feature type="compositionally biased region" description="Gly residues" evidence="1">
    <location>
        <begin position="1"/>
        <end position="10"/>
    </location>
</feature>
<dbReference type="InterPro" id="IPR025959">
    <property type="entry name" value="Winged_HTH_dom"/>
</dbReference>
<reference evidence="3" key="1">
    <citation type="submission" date="2021-04" db="EMBL/GenBank/DDBJ databases">
        <authorList>
            <person name="Hartkoorn R.C."/>
            <person name="Beaudoing E."/>
            <person name="Hot D."/>
        </authorList>
    </citation>
    <scope>NUCLEOTIDE SEQUENCE</scope>
    <source>
        <strain evidence="3">NRRL B-16292</strain>
    </source>
</reference>
<feature type="region of interest" description="Disordered" evidence="1">
    <location>
        <begin position="1"/>
        <end position="20"/>
    </location>
</feature>
<protein>
    <submittedName>
        <fullName evidence="3">Winged helix-turn-helix domain-containing protein</fullName>
    </submittedName>
</protein>
<dbReference type="Pfam" id="PF13592">
    <property type="entry name" value="HTH_33"/>
    <property type="match status" value="1"/>
</dbReference>
<dbReference type="Proteomes" id="UP001059617">
    <property type="component" value="Chromosome"/>
</dbReference>
<dbReference type="InterPro" id="IPR009057">
    <property type="entry name" value="Homeodomain-like_sf"/>
</dbReference>